<feature type="non-terminal residue" evidence="1">
    <location>
        <position position="154"/>
    </location>
</feature>
<dbReference type="RefSeq" id="WP_268925780.1">
    <property type="nucleotide sequence ID" value="NZ_JAPTGB010000032.1"/>
</dbReference>
<proteinExistence type="predicted"/>
<accession>A0ABT4IIL3</accession>
<evidence type="ECO:0000313" key="1">
    <source>
        <dbReference type="EMBL" id="MCZ0861587.1"/>
    </source>
</evidence>
<keyword evidence="2" id="KW-1185">Reference proteome</keyword>
<organism evidence="1 2">
    <name type="scientific">Methanocorpusculum petauri</name>
    <dbReference type="NCBI Taxonomy" id="3002863"/>
    <lineage>
        <taxon>Archaea</taxon>
        <taxon>Methanobacteriati</taxon>
        <taxon>Methanobacteriota</taxon>
        <taxon>Stenosarchaea group</taxon>
        <taxon>Methanomicrobia</taxon>
        <taxon>Methanomicrobiales</taxon>
        <taxon>Methanocorpusculaceae</taxon>
        <taxon>Methanocorpusculum</taxon>
    </lineage>
</organism>
<dbReference type="EMBL" id="JAPTGB010000032">
    <property type="protein sequence ID" value="MCZ0861587.1"/>
    <property type="molecule type" value="Genomic_DNA"/>
</dbReference>
<reference evidence="1" key="1">
    <citation type="submission" date="2022-12" db="EMBL/GenBank/DDBJ databases">
        <title>Isolation and characterisation of novel Methanocorpusculum spp. from native Australian herbivores indicates the genus is ancestrally host-associated.</title>
        <authorList>
            <person name="Volmer J.G."/>
            <person name="Soo R.M."/>
            <person name="Evans P.N."/>
            <person name="Hoedt E.C."/>
            <person name="Astorga Alsina A.L."/>
            <person name="Woodcroft B.J."/>
            <person name="Tyson G.W."/>
            <person name="Hugenholtz P."/>
            <person name="Morrison M."/>
        </authorList>
    </citation>
    <scope>NUCLEOTIDE SEQUENCE</scope>
    <source>
        <strain evidence="1">MG</strain>
    </source>
</reference>
<comment type="caution">
    <text evidence="1">The sequence shown here is derived from an EMBL/GenBank/DDBJ whole genome shotgun (WGS) entry which is preliminary data.</text>
</comment>
<name>A0ABT4IIL3_9EURY</name>
<protein>
    <submittedName>
        <fullName evidence="1">Uncharacterized protein</fullName>
    </submittedName>
</protein>
<dbReference type="Proteomes" id="UP001141422">
    <property type="component" value="Unassembled WGS sequence"/>
</dbReference>
<sequence>MTYTPFDPQPFLATTLPRIHPRPADPYEAALHSRDLAYIFEEFHLGFIEQYHTDIQTIRNENAQSTEYQIIWPEQTYYEVNIPKLQTDHPDLHQKLVHLRATDAEKILGRDHLYTAAKQLLGTTIRDYEKITITDLKKHLTARDLTTYLTPKTR</sequence>
<evidence type="ECO:0000313" key="2">
    <source>
        <dbReference type="Proteomes" id="UP001141422"/>
    </source>
</evidence>
<gene>
    <name evidence="1" type="ORF">O0S10_10220</name>
</gene>